<keyword evidence="2" id="KW-1185">Reference proteome</keyword>
<dbReference type="EMBL" id="LPXN01000035">
    <property type="protein sequence ID" value="KZD12324.1"/>
    <property type="molecule type" value="Genomic_DNA"/>
</dbReference>
<evidence type="ECO:0000313" key="1">
    <source>
        <dbReference type="EMBL" id="KZD12324.1"/>
    </source>
</evidence>
<evidence type="ECO:0000313" key="2">
    <source>
        <dbReference type="Proteomes" id="UP000076400"/>
    </source>
</evidence>
<reference evidence="1 2" key="1">
    <citation type="submission" date="2015-12" db="EMBL/GenBank/DDBJ databases">
        <title>Genome sequence of Oceanibaculum pacificum MCCC 1A02656.</title>
        <authorList>
            <person name="Lu L."/>
            <person name="Lai Q."/>
            <person name="Shao Z."/>
            <person name="Qian P."/>
        </authorList>
    </citation>
    <scope>NUCLEOTIDE SEQUENCE [LARGE SCALE GENOMIC DNA]</scope>
    <source>
        <strain evidence="1 2">MCCC 1A02656</strain>
    </source>
</reference>
<protein>
    <recommendedName>
        <fullName evidence="3">Carboxyvinyl-carboxyphosphonate phosphorylmutase</fullName>
    </recommendedName>
</protein>
<sequence length="297" mass="31450">MTAESSASRLRALLRAQPCLLAPGVYDCLSAMLAAEAGFSAISISGYSTEASQFGLPDLGFMGLTDIETMARRICAATDRPAICDADTGYGGANNVWQTVQRLEAAGVAGLHIEDQADPKKCGGLPGRTVVPAAEMAAKVRAACAARRNPDTLIIARSDARGAEGIEAVASRLNQYLEAGADMALAAENYDLDEVKYLAGAVKGPFAICGGVPGWGGSHESAAAYGEIGMKLVIYPFSSLYVAARAMREAYAEMARTGGFSKEMVEARMVGFKDFSEFIGVDVWSWRETQFAEDKKD</sequence>
<dbReference type="InterPro" id="IPR015813">
    <property type="entry name" value="Pyrv/PenolPyrv_kinase-like_dom"/>
</dbReference>
<name>A0A154WFM1_9PROT</name>
<organism evidence="1 2">
    <name type="scientific">Oceanibaculum pacificum</name>
    <dbReference type="NCBI Taxonomy" id="580166"/>
    <lineage>
        <taxon>Bacteria</taxon>
        <taxon>Pseudomonadati</taxon>
        <taxon>Pseudomonadota</taxon>
        <taxon>Alphaproteobacteria</taxon>
        <taxon>Rhodospirillales</taxon>
        <taxon>Oceanibaculaceae</taxon>
        <taxon>Oceanibaculum</taxon>
    </lineage>
</organism>
<accession>A0A154WFM1</accession>
<dbReference type="GO" id="GO:0016833">
    <property type="term" value="F:oxo-acid-lyase activity"/>
    <property type="evidence" value="ECO:0007669"/>
    <property type="project" value="UniProtKB-ARBA"/>
</dbReference>
<gene>
    <name evidence="1" type="ORF">AUP43_04955</name>
</gene>
<comment type="caution">
    <text evidence="1">The sequence shown here is derived from an EMBL/GenBank/DDBJ whole genome shotgun (WGS) entry which is preliminary data.</text>
</comment>
<dbReference type="InterPro" id="IPR039556">
    <property type="entry name" value="ICL/PEPM"/>
</dbReference>
<dbReference type="Pfam" id="PF13714">
    <property type="entry name" value="PEP_mutase"/>
    <property type="match status" value="1"/>
</dbReference>
<dbReference type="PANTHER" id="PTHR42905">
    <property type="entry name" value="PHOSPHOENOLPYRUVATE CARBOXYLASE"/>
    <property type="match status" value="1"/>
</dbReference>
<dbReference type="CDD" id="cd00377">
    <property type="entry name" value="ICL_PEPM"/>
    <property type="match status" value="1"/>
</dbReference>
<dbReference type="AlphaFoldDB" id="A0A154WFM1"/>
<evidence type="ECO:0008006" key="3">
    <source>
        <dbReference type="Google" id="ProtNLM"/>
    </source>
</evidence>
<dbReference type="Gene3D" id="3.20.20.60">
    <property type="entry name" value="Phosphoenolpyruvate-binding domains"/>
    <property type="match status" value="1"/>
</dbReference>
<dbReference type="Proteomes" id="UP000076400">
    <property type="component" value="Unassembled WGS sequence"/>
</dbReference>
<dbReference type="InterPro" id="IPR040442">
    <property type="entry name" value="Pyrv_kinase-like_dom_sf"/>
</dbReference>
<dbReference type="SUPFAM" id="SSF51621">
    <property type="entry name" value="Phosphoenolpyruvate/pyruvate domain"/>
    <property type="match status" value="1"/>
</dbReference>
<dbReference type="RefSeq" id="WP_067552672.1">
    <property type="nucleotide sequence ID" value="NZ_LPXN01000035.1"/>
</dbReference>
<dbReference type="STRING" id="580166.AUP43_04955"/>
<proteinExistence type="predicted"/>
<dbReference type="PANTHER" id="PTHR42905:SF5">
    <property type="entry name" value="CARBOXYVINYL-CARBOXYPHOSPHONATE PHOSPHORYLMUTASE, CHLOROPLASTIC"/>
    <property type="match status" value="1"/>
</dbReference>